<feature type="transmembrane region" description="Helical" evidence="1">
    <location>
        <begin position="194"/>
        <end position="215"/>
    </location>
</feature>
<feature type="transmembrane region" description="Helical" evidence="1">
    <location>
        <begin position="142"/>
        <end position="161"/>
    </location>
</feature>
<reference evidence="2 3" key="1">
    <citation type="submission" date="2020-08" db="EMBL/GenBank/DDBJ databases">
        <title>Genomic Encyclopedia of Type Strains, Phase III (KMG-III): the genomes of soil and plant-associated and newly described type strains.</title>
        <authorList>
            <person name="Whitman W."/>
        </authorList>
    </citation>
    <scope>NUCLEOTIDE SEQUENCE [LARGE SCALE GENOMIC DNA]</scope>
    <source>
        <strain evidence="2 3">CECT 8356</strain>
    </source>
</reference>
<keyword evidence="1" id="KW-1133">Transmembrane helix</keyword>
<evidence type="ECO:0000313" key="2">
    <source>
        <dbReference type="EMBL" id="MBB3158940.1"/>
    </source>
</evidence>
<gene>
    <name evidence="2" type="ORF">FHS07_002658</name>
</gene>
<dbReference type="Proteomes" id="UP000543579">
    <property type="component" value="Unassembled WGS sequence"/>
</dbReference>
<organism evidence="2 3">
    <name type="scientific">Microbacterium proteolyticum</name>
    <dbReference type="NCBI Taxonomy" id="1572644"/>
    <lineage>
        <taxon>Bacteria</taxon>
        <taxon>Bacillati</taxon>
        <taxon>Actinomycetota</taxon>
        <taxon>Actinomycetes</taxon>
        <taxon>Micrococcales</taxon>
        <taxon>Microbacteriaceae</taxon>
        <taxon>Microbacterium</taxon>
    </lineage>
</organism>
<comment type="caution">
    <text evidence="2">The sequence shown here is derived from an EMBL/GenBank/DDBJ whole genome shotgun (WGS) entry which is preliminary data.</text>
</comment>
<sequence>MNPEHFWNVGNRMLQAPLPELVWGLLSSSVVCAVLGIAIAFVAARVRHGGPSGAAVARVGHAAIGVIALAVGLVWIGDIALRGYVIDMSAAVSRWRFALAPVVAAAGVAAWAVTRRATQPRRAADAGSVTRRTWVTFGPRRGLVALLVAMVVAVGVMVVFGRMSTAFEPGLAAHVAMEAPNVEAPPVVTVFPGWAYGIPLLAGAVALAAAVVLALHRNAARPFPDGVRLDLERRGRADAARDIVALAVATMLLMLGGVLRLARSAAADTMTVQMPSGHLTSVQLALPHADLIMVGGIAAPMLEIAGSSLLTLLVVRAAAAVHARRRQPAPPAEVRV</sequence>
<keyword evidence="1" id="KW-0472">Membrane</keyword>
<keyword evidence="1" id="KW-0812">Transmembrane</keyword>
<dbReference type="AlphaFoldDB" id="A0A7W5CKM2"/>
<evidence type="ECO:0000313" key="3">
    <source>
        <dbReference type="Proteomes" id="UP000543579"/>
    </source>
</evidence>
<protein>
    <submittedName>
        <fullName evidence="2">Uncharacterized protein</fullName>
    </submittedName>
</protein>
<name>A0A7W5CKM2_9MICO</name>
<dbReference type="EMBL" id="JACHXY010000003">
    <property type="protein sequence ID" value="MBB3158940.1"/>
    <property type="molecule type" value="Genomic_DNA"/>
</dbReference>
<feature type="transmembrane region" description="Helical" evidence="1">
    <location>
        <begin position="95"/>
        <end position="113"/>
    </location>
</feature>
<accession>A0A7W5CKM2</accession>
<feature type="transmembrane region" description="Helical" evidence="1">
    <location>
        <begin position="291"/>
        <end position="315"/>
    </location>
</feature>
<evidence type="ECO:0000256" key="1">
    <source>
        <dbReference type="SAM" id="Phobius"/>
    </source>
</evidence>
<feature type="transmembrane region" description="Helical" evidence="1">
    <location>
        <begin position="21"/>
        <end position="43"/>
    </location>
</feature>
<feature type="transmembrane region" description="Helical" evidence="1">
    <location>
        <begin position="55"/>
        <end position="75"/>
    </location>
</feature>
<proteinExistence type="predicted"/>
<feature type="transmembrane region" description="Helical" evidence="1">
    <location>
        <begin position="243"/>
        <end position="262"/>
    </location>
</feature>
<dbReference type="RefSeq" id="WP_183420357.1">
    <property type="nucleotide sequence ID" value="NZ_JACHXY010000003.1"/>
</dbReference>